<evidence type="ECO:0000313" key="1">
    <source>
        <dbReference type="EMBL" id="MRX82555.1"/>
    </source>
</evidence>
<dbReference type="EMBL" id="VTFY01000007">
    <property type="protein sequence ID" value="MRX82555.1"/>
    <property type="molecule type" value="Genomic_DNA"/>
</dbReference>
<dbReference type="RefSeq" id="WP_154333417.1">
    <property type="nucleotide sequence ID" value="NZ_VTFY01000007.1"/>
</dbReference>
<sequence>MERKKLFVRIGIGAAGVLLLAALAFAVRAVGEYNVMRQGFQEGFPLRGTYQGDPQQGGIGTIAFQTFDGERSWAASSGPGASAEGVFKDTVDPNCYLLEDADGNEVGWVHLAYTDENENRVVLYVRYDSDDLVEMRKIDSVPSYVHYD</sequence>
<dbReference type="Proteomes" id="UP000438093">
    <property type="component" value="Unassembled WGS sequence"/>
</dbReference>
<keyword evidence="2" id="KW-1185">Reference proteome</keyword>
<reference evidence="2" key="1">
    <citation type="submission" date="2019-08" db="EMBL/GenBank/DDBJ databases">
        <title>Arthrobacter sp. nov., isolated from plateau pika and Tibetan wild ass.</title>
        <authorList>
            <person name="Ge Y."/>
        </authorList>
    </citation>
    <scope>NUCLEOTIDE SEQUENCE [LARGE SCALE GENOMIC DNA]</scope>
    <source>
        <strain evidence="2">HF-4214</strain>
    </source>
</reference>
<comment type="caution">
    <text evidence="1">The sequence shown here is derived from an EMBL/GenBank/DDBJ whole genome shotgun (WGS) entry which is preliminary data.</text>
</comment>
<protein>
    <submittedName>
        <fullName evidence="1">Uncharacterized protein</fullName>
    </submittedName>
</protein>
<proteinExistence type="predicted"/>
<accession>A0A6N7RML3</accession>
<organism evidence="1 2">
    <name type="scientific">Eggerthella guodeyinii</name>
    <dbReference type="NCBI Taxonomy" id="2690837"/>
    <lineage>
        <taxon>Bacteria</taxon>
        <taxon>Bacillati</taxon>
        <taxon>Actinomycetota</taxon>
        <taxon>Coriobacteriia</taxon>
        <taxon>Eggerthellales</taxon>
        <taxon>Eggerthellaceae</taxon>
        <taxon>Eggerthella</taxon>
    </lineage>
</organism>
<name>A0A6N7RML3_9ACTN</name>
<dbReference type="AlphaFoldDB" id="A0A6N7RML3"/>
<gene>
    <name evidence="1" type="ORF">GJG86_08610</name>
</gene>
<evidence type="ECO:0000313" key="2">
    <source>
        <dbReference type="Proteomes" id="UP000438093"/>
    </source>
</evidence>